<name>A0ABN3UH98_9ACTN</name>
<sequence>MTTNTDIKQITDQLLALVAGQDSAIERARTATEVLEALGTKGELQAALTAARQDAVLEMRDKDNASHGDVAKALGISRSRAQQIAEGRSKGTTKPRTRSVTTTSYGSFYNHAKALNPESYVADALTEYGDDYDVDGLVAAFREAIDAQLPDGVVLAGDEFLGPAYAADRDWDPALNDEDGHLDIATLVEKVDFWALAAKFDKTGA</sequence>
<reference evidence="1 2" key="1">
    <citation type="journal article" date="2019" name="Int. J. Syst. Evol. Microbiol.">
        <title>The Global Catalogue of Microorganisms (GCM) 10K type strain sequencing project: providing services to taxonomists for standard genome sequencing and annotation.</title>
        <authorList>
            <consortium name="The Broad Institute Genomics Platform"/>
            <consortium name="The Broad Institute Genome Sequencing Center for Infectious Disease"/>
            <person name="Wu L."/>
            <person name="Ma J."/>
        </authorList>
    </citation>
    <scope>NUCLEOTIDE SEQUENCE [LARGE SCALE GENOMIC DNA]</scope>
    <source>
        <strain evidence="1 2">JCM 8201</strain>
    </source>
</reference>
<organism evidence="1 2">
    <name type="scientific">Actinocorallia aurantiaca</name>
    <dbReference type="NCBI Taxonomy" id="46204"/>
    <lineage>
        <taxon>Bacteria</taxon>
        <taxon>Bacillati</taxon>
        <taxon>Actinomycetota</taxon>
        <taxon>Actinomycetes</taxon>
        <taxon>Streptosporangiales</taxon>
        <taxon>Thermomonosporaceae</taxon>
        <taxon>Actinocorallia</taxon>
    </lineage>
</organism>
<comment type="caution">
    <text evidence="1">The sequence shown here is derived from an EMBL/GenBank/DDBJ whole genome shotgun (WGS) entry which is preliminary data.</text>
</comment>
<proteinExistence type="predicted"/>
<evidence type="ECO:0000313" key="1">
    <source>
        <dbReference type="EMBL" id="GAA2732781.1"/>
    </source>
</evidence>
<dbReference type="RefSeq" id="WP_344248269.1">
    <property type="nucleotide sequence ID" value="NZ_BAAATZ010000022.1"/>
</dbReference>
<protein>
    <recommendedName>
        <fullName evidence="3">Sigma-70-like protein</fullName>
    </recommendedName>
</protein>
<accession>A0ABN3UH98</accession>
<gene>
    <name evidence="1" type="ORF">GCM10010439_51250</name>
</gene>
<dbReference type="EMBL" id="BAAATZ010000022">
    <property type="protein sequence ID" value="GAA2732781.1"/>
    <property type="molecule type" value="Genomic_DNA"/>
</dbReference>
<evidence type="ECO:0000313" key="2">
    <source>
        <dbReference type="Proteomes" id="UP001501842"/>
    </source>
</evidence>
<dbReference type="Proteomes" id="UP001501842">
    <property type="component" value="Unassembled WGS sequence"/>
</dbReference>
<evidence type="ECO:0008006" key="3">
    <source>
        <dbReference type="Google" id="ProtNLM"/>
    </source>
</evidence>
<keyword evidence="2" id="KW-1185">Reference proteome</keyword>